<dbReference type="AlphaFoldDB" id="A0AAD7GXB4"/>
<dbReference type="Proteomes" id="UP001221757">
    <property type="component" value="Unassembled WGS sequence"/>
</dbReference>
<organism evidence="1 2">
    <name type="scientific">Mycena rosella</name>
    <name type="common">Pink bonnet</name>
    <name type="synonym">Agaricus rosellus</name>
    <dbReference type="NCBI Taxonomy" id="1033263"/>
    <lineage>
        <taxon>Eukaryota</taxon>
        <taxon>Fungi</taxon>
        <taxon>Dikarya</taxon>
        <taxon>Basidiomycota</taxon>
        <taxon>Agaricomycotina</taxon>
        <taxon>Agaricomycetes</taxon>
        <taxon>Agaricomycetidae</taxon>
        <taxon>Agaricales</taxon>
        <taxon>Marasmiineae</taxon>
        <taxon>Mycenaceae</taxon>
        <taxon>Mycena</taxon>
    </lineage>
</organism>
<gene>
    <name evidence="1" type="ORF">B0H17DRAFT_1125193</name>
</gene>
<evidence type="ECO:0000313" key="2">
    <source>
        <dbReference type="Proteomes" id="UP001221757"/>
    </source>
</evidence>
<protein>
    <submittedName>
        <fullName evidence="1">Uncharacterized protein</fullName>
    </submittedName>
</protein>
<accession>A0AAD7GXB4</accession>
<keyword evidence="2" id="KW-1185">Reference proteome</keyword>
<reference evidence="1" key="1">
    <citation type="submission" date="2023-03" db="EMBL/GenBank/DDBJ databases">
        <title>Massive genome expansion in bonnet fungi (Mycena s.s.) driven by repeated elements and novel gene families across ecological guilds.</title>
        <authorList>
            <consortium name="Lawrence Berkeley National Laboratory"/>
            <person name="Harder C.B."/>
            <person name="Miyauchi S."/>
            <person name="Viragh M."/>
            <person name="Kuo A."/>
            <person name="Thoen E."/>
            <person name="Andreopoulos B."/>
            <person name="Lu D."/>
            <person name="Skrede I."/>
            <person name="Drula E."/>
            <person name="Henrissat B."/>
            <person name="Morin E."/>
            <person name="Kohler A."/>
            <person name="Barry K."/>
            <person name="LaButti K."/>
            <person name="Morin E."/>
            <person name="Salamov A."/>
            <person name="Lipzen A."/>
            <person name="Mereny Z."/>
            <person name="Hegedus B."/>
            <person name="Baldrian P."/>
            <person name="Stursova M."/>
            <person name="Weitz H."/>
            <person name="Taylor A."/>
            <person name="Grigoriev I.V."/>
            <person name="Nagy L.G."/>
            <person name="Martin F."/>
            <person name="Kauserud H."/>
        </authorList>
    </citation>
    <scope>NUCLEOTIDE SEQUENCE</scope>
    <source>
        <strain evidence="1">CBHHK067</strain>
    </source>
</reference>
<sequence>MPYTTIQQEWGFPSPIATFAYHLFFFYAADGGAGWSGSEVGVQLLTLEEGTTAFSFSAWGDMKKWRMLVDSDWVSHLNGPGHIDTQQQQTAACGTQYEGTRLRLDENQIVLGRTRPVTILSTRSQVSVDRPKAPTVSIFKCFKCLRTCANMTRQTALEGTNSGIGGAQRSLLTAANS</sequence>
<evidence type="ECO:0000313" key="1">
    <source>
        <dbReference type="EMBL" id="KAJ7707376.1"/>
    </source>
</evidence>
<dbReference type="EMBL" id="JARKIE010000005">
    <property type="protein sequence ID" value="KAJ7707376.1"/>
    <property type="molecule type" value="Genomic_DNA"/>
</dbReference>
<proteinExistence type="predicted"/>
<name>A0AAD7GXB4_MYCRO</name>
<comment type="caution">
    <text evidence="1">The sequence shown here is derived from an EMBL/GenBank/DDBJ whole genome shotgun (WGS) entry which is preliminary data.</text>
</comment>